<name>A0A9P6LJ59_9PEZI</name>
<accession>A0A9P6LJ59</accession>
<feature type="region of interest" description="Disordered" evidence="2">
    <location>
        <begin position="306"/>
        <end position="339"/>
    </location>
</feature>
<keyword evidence="4" id="KW-1185">Reference proteome</keyword>
<feature type="region of interest" description="Disordered" evidence="2">
    <location>
        <begin position="128"/>
        <end position="167"/>
    </location>
</feature>
<evidence type="ECO:0000313" key="4">
    <source>
        <dbReference type="Proteomes" id="UP000781932"/>
    </source>
</evidence>
<sequence length="782" mass="88093">MHFDTGDGARPTPQDEENYWHTLRKADECEEDHYNGEFMRTTADFRDRLAALDMQKRELEQRVLEVHQAIAREHAGLERVTCKFHDARRVRYLEREAKIQRTHAWFNAIHKRDDENRVRIAAAALAAPRHHVEPAGPPQPSGVVNGEETNGVNTNGEPHGESHTPPPTLEPVTMIMDASNKRIGPVHRIPFVGNIAAALNKPAKRAVQLRPGVSMTEHDLQRLHDNQDRWASIMMQAVGNIQTEAGQCSLCSRGEGPFAYCVIVEGLGACGNCHWERKKTGSCSSTVQPAESFASTMSSATPLAQATGVRDEDLTNGTATPVSLSRPVSRDKSVGPSSTIADDVWDQDLKPITRESLILKHDGKIYTHPECMEGVPVEKIDKTHPYWDPSWEEIAPEVQRSLESWQTKLDTALRSGQMNMKFQLGRQVNRGNRIMDFLAMGEFHPYQLVSKKYMTTKVASYDTVFRLADTISTLKKCETLDITPAEWLRQRLHEIIIDNGANFNLGKTIHDFYHDPKYQALRTANGIKSIGRPSGVKRIPKDSPQSAKTTPNAKKRRMFVSEETPVYSQQRPIAPTPTPTLPHMDDSERSAPPTPDLARATKKLKSRHGPSKDPDLAYEGFTDTDEFSGDIIGKHDWQLNRIKSRLYTVGTGVTQYWHWIPTGGETLFEHQVLAEGEGAAWGIYRRSINFHLDLHDIQELRFSPDTGKVFVSCKPDVVISEDDKPRGDLIAEFKRPRTKKRFLAFCRKKNVTITKIDADIIERAWDEYESPDVPAMGISDIS</sequence>
<reference evidence="3" key="1">
    <citation type="submission" date="2020-03" db="EMBL/GenBank/DDBJ databases">
        <authorList>
            <person name="He L."/>
        </authorList>
    </citation>
    <scope>NUCLEOTIDE SEQUENCE</scope>
    <source>
        <strain evidence="3">CkLH20</strain>
    </source>
</reference>
<feature type="compositionally biased region" description="Polar residues" evidence="2">
    <location>
        <begin position="543"/>
        <end position="552"/>
    </location>
</feature>
<dbReference type="AlphaFoldDB" id="A0A9P6LJ59"/>
<evidence type="ECO:0000313" key="3">
    <source>
        <dbReference type="EMBL" id="KAF9878024.1"/>
    </source>
</evidence>
<protein>
    <submittedName>
        <fullName evidence="3">Uncharacterized protein</fullName>
    </submittedName>
</protein>
<dbReference type="GeneID" id="62160393"/>
<keyword evidence="1" id="KW-0175">Coiled coil</keyword>
<dbReference type="EMBL" id="JAATWM020000012">
    <property type="protein sequence ID" value="KAF9878024.1"/>
    <property type="molecule type" value="Genomic_DNA"/>
</dbReference>
<dbReference type="Pfam" id="PF12511">
    <property type="entry name" value="DUF3716"/>
    <property type="match status" value="1"/>
</dbReference>
<organism evidence="3 4">
    <name type="scientific">Colletotrichum karsti</name>
    <dbReference type="NCBI Taxonomy" id="1095194"/>
    <lineage>
        <taxon>Eukaryota</taxon>
        <taxon>Fungi</taxon>
        <taxon>Dikarya</taxon>
        <taxon>Ascomycota</taxon>
        <taxon>Pezizomycotina</taxon>
        <taxon>Sordariomycetes</taxon>
        <taxon>Hypocreomycetidae</taxon>
        <taxon>Glomerellales</taxon>
        <taxon>Glomerellaceae</taxon>
        <taxon>Colletotrichum</taxon>
        <taxon>Colletotrichum boninense species complex</taxon>
    </lineage>
</organism>
<evidence type="ECO:0000256" key="1">
    <source>
        <dbReference type="SAM" id="Coils"/>
    </source>
</evidence>
<dbReference type="OrthoDB" id="4800057at2759"/>
<feature type="compositionally biased region" description="Basic residues" evidence="2">
    <location>
        <begin position="600"/>
        <end position="609"/>
    </location>
</feature>
<feature type="region of interest" description="Disordered" evidence="2">
    <location>
        <begin position="529"/>
        <end position="620"/>
    </location>
</feature>
<dbReference type="Proteomes" id="UP000781932">
    <property type="component" value="Unassembled WGS sequence"/>
</dbReference>
<proteinExistence type="predicted"/>
<evidence type="ECO:0000256" key="2">
    <source>
        <dbReference type="SAM" id="MobiDB-lite"/>
    </source>
</evidence>
<comment type="caution">
    <text evidence="3">The sequence shown here is derived from an EMBL/GenBank/DDBJ whole genome shotgun (WGS) entry which is preliminary data.</text>
</comment>
<feature type="compositionally biased region" description="Low complexity" evidence="2">
    <location>
        <begin position="142"/>
        <end position="157"/>
    </location>
</feature>
<feature type="coiled-coil region" evidence="1">
    <location>
        <begin position="42"/>
        <end position="69"/>
    </location>
</feature>
<gene>
    <name evidence="3" type="ORF">CkaCkLH20_04600</name>
</gene>
<dbReference type="RefSeq" id="XP_038747485.1">
    <property type="nucleotide sequence ID" value="XM_038887319.1"/>
</dbReference>
<reference evidence="3" key="2">
    <citation type="submission" date="2020-11" db="EMBL/GenBank/DDBJ databases">
        <title>Whole genome sequencing of Colletotrichum sp.</title>
        <authorList>
            <person name="Li H."/>
        </authorList>
    </citation>
    <scope>NUCLEOTIDE SEQUENCE</scope>
    <source>
        <strain evidence="3">CkLH20</strain>
    </source>
</reference>
<dbReference type="InterPro" id="IPR022190">
    <property type="entry name" value="DUF3716"/>
</dbReference>